<dbReference type="Pfam" id="PF00149">
    <property type="entry name" value="Metallophos"/>
    <property type="match status" value="1"/>
</dbReference>
<sequence length="320" mass="36935">MNRRLQFRSDGTFTIVQFSDLHWQNGEPADHKTRDLMKRILEQEQPDLIVFTGDIIFSPKAADPRKAIRQAVSAAEESGIPWAAVFGNHDSERMVSREELFGILREHEGCVAKPTEPGVSGVGNYVLPIADAEGNHQAELYFLDSGAVSRVPWIRGYDWIRRDQIAWYLERSEKLQADRGGEVMPSLVFFHIPLPEYNEVWKTRKCYGHRHEKPASPRVNSGFFAAMAERGDVLGTFCGHDHTNDYEGELLGIRLCYGRASGYQAYGRPFYSRGARVIRLRAGKREFETWVTLRSGRRIEHPRVHQPWGYWLKEKLRKWF</sequence>
<dbReference type="InterPro" id="IPR029052">
    <property type="entry name" value="Metallo-depent_PP-like"/>
</dbReference>
<dbReference type="Gene3D" id="3.60.21.10">
    <property type="match status" value="1"/>
</dbReference>
<dbReference type="SUPFAM" id="SSF56300">
    <property type="entry name" value="Metallo-dependent phosphatases"/>
    <property type="match status" value="1"/>
</dbReference>
<dbReference type="InterPro" id="IPR004843">
    <property type="entry name" value="Calcineurin-like_PHP"/>
</dbReference>
<evidence type="ECO:0000313" key="3">
    <source>
        <dbReference type="Proteomes" id="UP000309673"/>
    </source>
</evidence>
<dbReference type="RefSeq" id="WP_136777442.1">
    <property type="nucleotide sequence ID" value="NZ_SUPK01000004.1"/>
</dbReference>
<dbReference type="OrthoDB" id="9816081at2"/>
<feature type="domain" description="Calcineurin-like phosphoesterase" evidence="1">
    <location>
        <begin position="14"/>
        <end position="243"/>
    </location>
</feature>
<evidence type="ECO:0000313" key="2">
    <source>
        <dbReference type="EMBL" id="TJY42187.1"/>
    </source>
</evidence>
<accession>A0A4U0FBU2</accession>
<gene>
    <name evidence="2" type="ORF">E5161_09260</name>
</gene>
<dbReference type="PANTHER" id="PTHR32440">
    <property type="entry name" value="PHOSPHATASE DCR2-RELATED-RELATED"/>
    <property type="match status" value="1"/>
</dbReference>
<reference evidence="2 3" key="1">
    <citation type="submission" date="2019-04" db="EMBL/GenBank/DDBJ databases">
        <title>Cohnella sp. nov., isolated from soil.</title>
        <authorList>
            <person name="Kim W."/>
        </authorList>
    </citation>
    <scope>NUCLEOTIDE SEQUENCE [LARGE SCALE GENOMIC DNA]</scope>
    <source>
        <strain evidence="2 3">CAU 1483</strain>
    </source>
</reference>
<dbReference type="AlphaFoldDB" id="A0A4U0FBU2"/>
<dbReference type="GO" id="GO:0005737">
    <property type="term" value="C:cytoplasm"/>
    <property type="evidence" value="ECO:0007669"/>
    <property type="project" value="TreeGrafter"/>
</dbReference>
<dbReference type="InterPro" id="IPR011230">
    <property type="entry name" value="PAP14/16/28/29"/>
</dbReference>
<name>A0A4U0FBU2_9BACL</name>
<organism evidence="2 3">
    <name type="scientific">Cohnella pontilimi</name>
    <dbReference type="NCBI Taxonomy" id="2564100"/>
    <lineage>
        <taxon>Bacteria</taxon>
        <taxon>Bacillati</taxon>
        <taxon>Bacillota</taxon>
        <taxon>Bacilli</taxon>
        <taxon>Bacillales</taxon>
        <taxon>Paenibacillaceae</taxon>
        <taxon>Cohnella</taxon>
    </lineage>
</organism>
<keyword evidence="3" id="KW-1185">Reference proteome</keyword>
<protein>
    <submittedName>
        <fullName evidence="2">Metallophosphoesterase</fullName>
    </submittedName>
</protein>
<proteinExistence type="predicted"/>
<evidence type="ECO:0000259" key="1">
    <source>
        <dbReference type="Pfam" id="PF00149"/>
    </source>
</evidence>
<dbReference type="GO" id="GO:0016788">
    <property type="term" value="F:hydrolase activity, acting on ester bonds"/>
    <property type="evidence" value="ECO:0007669"/>
    <property type="project" value="TreeGrafter"/>
</dbReference>
<dbReference type="EMBL" id="SUPK01000004">
    <property type="protein sequence ID" value="TJY42187.1"/>
    <property type="molecule type" value="Genomic_DNA"/>
</dbReference>
<dbReference type="PIRSF" id="PIRSF030250">
    <property type="entry name" value="Ptase_At2g46880"/>
    <property type="match status" value="1"/>
</dbReference>
<dbReference type="Proteomes" id="UP000309673">
    <property type="component" value="Unassembled WGS sequence"/>
</dbReference>
<dbReference type="CDD" id="cd07383">
    <property type="entry name" value="MPP_Dcr2"/>
    <property type="match status" value="1"/>
</dbReference>
<comment type="caution">
    <text evidence="2">The sequence shown here is derived from an EMBL/GenBank/DDBJ whole genome shotgun (WGS) entry which is preliminary data.</text>
</comment>